<dbReference type="PANTHER" id="PTHR30385:SF4">
    <property type="entry name" value="RNA POLYMERASE SIGMA-E FACTOR"/>
    <property type="match status" value="1"/>
</dbReference>
<evidence type="ECO:0000256" key="4">
    <source>
        <dbReference type="ARBA" id="ARBA00023163"/>
    </source>
</evidence>
<dbReference type="RefSeq" id="WP_345218021.1">
    <property type="nucleotide sequence ID" value="NZ_BAAAXE010000001.1"/>
</dbReference>
<dbReference type="CDD" id="cd06171">
    <property type="entry name" value="Sigma70_r4"/>
    <property type="match status" value="1"/>
</dbReference>
<dbReference type="PANTHER" id="PTHR30385">
    <property type="entry name" value="SIGMA FACTOR F FLAGELLAR"/>
    <property type="match status" value="1"/>
</dbReference>
<dbReference type="InterPro" id="IPR013324">
    <property type="entry name" value="RNA_pol_sigma_r3/r4-like"/>
</dbReference>
<feature type="compositionally biased region" description="Basic and acidic residues" evidence="5">
    <location>
        <begin position="22"/>
        <end position="34"/>
    </location>
</feature>
<feature type="domain" description="RNA polymerase sigma-70" evidence="6">
    <location>
        <begin position="90"/>
        <end position="103"/>
    </location>
</feature>
<dbReference type="Gene3D" id="1.10.10.10">
    <property type="entry name" value="Winged helix-like DNA-binding domain superfamily/Winged helix DNA-binding domain"/>
    <property type="match status" value="2"/>
</dbReference>
<comment type="caution">
    <text evidence="7">The sequence shown here is derived from an EMBL/GenBank/DDBJ whole genome shotgun (WGS) entry which is preliminary data.</text>
</comment>
<evidence type="ECO:0000259" key="6">
    <source>
        <dbReference type="PROSITE" id="PS00715"/>
    </source>
</evidence>
<dbReference type="InterPro" id="IPR036388">
    <property type="entry name" value="WH-like_DNA-bd_sf"/>
</dbReference>
<dbReference type="NCBIfam" id="TIGR02980">
    <property type="entry name" value="SigBFG"/>
    <property type="match status" value="1"/>
</dbReference>
<evidence type="ECO:0000256" key="3">
    <source>
        <dbReference type="ARBA" id="ARBA00023125"/>
    </source>
</evidence>
<proteinExistence type="predicted"/>
<keyword evidence="2" id="KW-0731">Sigma factor</keyword>
<dbReference type="PRINTS" id="PR00046">
    <property type="entry name" value="SIGMA70FCT"/>
</dbReference>
<dbReference type="NCBIfam" id="TIGR02937">
    <property type="entry name" value="sigma70-ECF"/>
    <property type="match status" value="1"/>
</dbReference>
<dbReference type="PROSITE" id="PS00715">
    <property type="entry name" value="SIGMA70_1"/>
    <property type="match status" value="1"/>
</dbReference>
<keyword evidence="4" id="KW-0804">Transcription</keyword>
<feature type="region of interest" description="Disordered" evidence="5">
    <location>
        <begin position="1"/>
        <end position="34"/>
    </location>
</feature>
<dbReference type="Pfam" id="PF04545">
    <property type="entry name" value="Sigma70_r4"/>
    <property type="match status" value="1"/>
</dbReference>
<dbReference type="InterPro" id="IPR013325">
    <property type="entry name" value="RNA_pol_sigma_r2"/>
</dbReference>
<reference evidence="7 8" key="1">
    <citation type="submission" date="2024-09" db="EMBL/GenBank/DDBJ databases">
        <authorList>
            <person name="Sun Q."/>
            <person name="Mori K."/>
        </authorList>
    </citation>
    <scope>NUCLEOTIDE SEQUENCE [LARGE SCALE GENOMIC DNA]</scope>
    <source>
        <strain evidence="7 8">JCM 4362</strain>
    </source>
</reference>
<dbReference type="Pfam" id="PF04542">
    <property type="entry name" value="Sigma70_r2"/>
    <property type="match status" value="1"/>
</dbReference>
<sequence length="292" mass="32553">MNADVRRAGKATVRGAGSRQADLPRRDEQGRNPPADAREVSRLLFLRLHELEEGTPGHSYARNTLIEMHLSLVHYTARRFRRRDSEDMEDVVQVGIIGLIKAIDRFDLSRETELTSFAIPYISGEIKRFFRDTTWAVHVPRRLQELRTELAKAKETLAVRLDRDATIAKLADFLHLTEAQVTEGVLAASAYTAHSLDLPVDGSGGDGSESAGTHADFVGAPDRDIELFENLHSLAPLLAELSDRDRRLLTLRFGHDLSQAEIGRALGISQMQVSRLLARVLGRLRAGMHAHD</sequence>
<gene>
    <name evidence="7" type="ORF">ACFFTU_04155</name>
</gene>
<organism evidence="7 8">
    <name type="scientific">Streptomyces cremeus</name>
    <dbReference type="NCBI Taxonomy" id="66881"/>
    <lineage>
        <taxon>Bacteria</taxon>
        <taxon>Bacillati</taxon>
        <taxon>Actinomycetota</taxon>
        <taxon>Actinomycetes</taxon>
        <taxon>Kitasatosporales</taxon>
        <taxon>Streptomycetaceae</taxon>
        <taxon>Streptomyces</taxon>
    </lineage>
</organism>
<dbReference type="Proteomes" id="UP001589718">
    <property type="component" value="Unassembled WGS sequence"/>
</dbReference>
<evidence type="ECO:0000256" key="1">
    <source>
        <dbReference type="ARBA" id="ARBA00023015"/>
    </source>
</evidence>
<dbReference type="SUPFAM" id="SSF88659">
    <property type="entry name" value="Sigma3 and sigma4 domains of RNA polymerase sigma factors"/>
    <property type="match status" value="2"/>
</dbReference>
<dbReference type="InterPro" id="IPR007627">
    <property type="entry name" value="RNA_pol_sigma70_r2"/>
</dbReference>
<keyword evidence="3" id="KW-0238">DNA-binding</keyword>
<dbReference type="InterPro" id="IPR007624">
    <property type="entry name" value="RNA_pol_sigma70_r3"/>
</dbReference>
<dbReference type="InterPro" id="IPR007630">
    <property type="entry name" value="RNA_pol_sigma70_r4"/>
</dbReference>
<dbReference type="SUPFAM" id="SSF88946">
    <property type="entry name" value="Sigma2 domain of RNA polymerase sigma factors"/>
    <property type="match status" value="1"/>
</dbReference>
<accession>A0ABV5P7M4</accession>
<keyword evidence="8" id="KW-1185">Reference proteome</keyword>
<dbReference type="Pfam" id="PF04539">
    <property type="entry name" value="Sigma70_r3"/>
    <property type="match status" value="1"/>
</dbReference>
<dbReference type="Gene3D" id="1.20.120.1810">
    <property type="match status" value="1"/>
</dbReference>
<evidence type="ECO:0000313" key="7">
    <source>
        <dbReference type="EMBL" id="MFB9519144.1"/>
    </source>
</evidence>
<keyword evidence="1" id="KW-0805">Transcription regulation</keyword>
<evidence type="ECO:0000256" key="2">
    <source>
        <dbReference type="ARBA" id="ARBA00023082"/>
    </source>
</evidence>
<dbReference type="InterPro" id="IPR014322">
    <property type="entry name" value="RNA_pol_sigma-B/F/G"/>
</dbReference>
<name>A0ABV5P7M4_STRCM</name>
<dbReference type="InterPro" id="IPR000943">
    <property type="entry name" value="RNA_pol_sigma70"/>
</dbReference>
<dbReference type="InterPro" id="IPR014284">
    <property type="entry name" value="RNA_pol_sigma-70_dom"/>
</dbReference>
<dbReference type="EMBL" id="JBHMCR010000002">
    <property type="protein sequence ID" value="MFB9519144.1"/>
    <property type="molecule type" value="Genomic_DNA"/>
</dbReference>
<evidence type="ECO:0000313" key="8">
    <source>
        <dbReference type="Proteomes" id="UP001589718"/>
    </source>
</evidence>
<protein>
    <submittedName>
        <fullName evidence="7">SigB/SigF/SigG family RNA polymerase sigma factor</fullName>
    </submittedName>
</protein>
<evidence type="ECO:0000256" key="5">
    <source>
        <dbReference type="SAM" id="MobiDB-lite"/>
    </source>
</evidence>